<keyword evidence="7" id="KW-1185">Reference proteome</keyword>
<dbReference type="Proteomes" id="UP000014197">
    <property type="component" value="Unassembled WGS sequence"/>
</dbReference>
<accession>R2SZV5</accession>
<dbReference type="PROSITE" id="PS01043">
    <property type="entry name" value="TRANSPOSASE_IS30"/>
    <property type="match status" value="1"/>
</dbReference>
<evidence type="ECO:0000259" key="3">
    <source>
        <dbReference type="PROSITE" id="PS50994"/>
    </source>
</evidence>
<dbReference type="Proteomes" id="UP000013858">
    <property type="component" value="Unassembled WGS sequence"/>
</dbReference>
<evidence type="ECO:0000313" key="6">
    <source>
        <dbReference type="Proteomes" id="UP000013858"/>
    </source>
</evidence>
<dbReference type="GO" id="GO:0004803">
    <property type="term" value="F:transposase activity"/>
    <property type="evidence" value="ECO:0007669"/>
    <property type="project" value="InterPro"/>
</dbReference>
<dbReference type="SUPFAM" id="SSF53098">
    <property type="entry name" value="Ribonuclease H-like"/>
    <property type="match status" value="1"/>
</dbReference>
<dbReference type="GO" id="GO:0006313">
    <property type="term" value="P:DNA transposition"/>
    <property type="evidence" value="ECO:0007669"/>
    <property type="project" value="InterPro"/>
</dbReference>
<evidence type="ECO:0000256" key="2">
    <source>
        <dbReference type="ARBA" id="ARBA00006363"/>
    </source>
</evidence>
<dbReference type="AlphaFoldDB" id="R2SZV5"/>
<dbReference type="eggNOG" id="COG2826">
    <property type="taxonomic scope" value="Bacteria"/>
</dbReference>
<dbReference type="InterPro" id="IPR001598">
    <property type="entry name" value="Transposase_IS30_CS"/>
</dbReference>
<proteinExistence type="inferred from homology"/>
<dbReference type="NCBIfam" id="NF033563">
    <property type="entry name" value="transpos_IS30"/>
    <property type="match status" value="1"/>
</dbReference>
<dbReference type="InterPro" id="IPR053392">
    <property type="entry name" value="Transposase_IS30-like"/>
</dbReference>
<dbReference type="EMBL" id="ASVY01000001">
    <property type="protein sequence ID" value="EOT63379.1"/>
    <property type="molecule type" value="Genomic_DNA"/>
</dbReference>
<dbReference type="InterPro" id="IPR001584">
    <property type="entry name" value="Integrase_cat-core"/>
</dbReference>
<evidence type="ECO:0000313" key="7">
    <source>
        <dbReference type="Proteomes" id="UP000014197"/>
    </source>
</evidence>
<comment type="caution">
    <text evidence="4">The sequence shown here is derived from an EMBL/GenBank/DDBJ whole genome shotgun (WGS) entry which is preliminary data.</text>
</comment>
<comment type="similarity">
    <text evidence="2">Belongs to the transposase IS30 family.</text>
</comment>
<evidence type="ECO:0000313" key="4">
    <source>
        <dbReference type="EMBL" id="EOH93544.1"/>
    </source>
</evidence>
<organism evidence="4 6">
    <name type="scientific">Enterococcus haemoperoxidus ATCC BAA-382</name>
    <dbReference type="NCBI Taxonomy" id="1158608"/>
    <lineage>
        <taxon>Bacteria</taxon>
        <taxon>Bacillati</taxon>
        <taxon>Bacillota</taxon>
        <taxon>Bacilli</taxon>
        <taxon>Lactobacillales</taxon>
        <taxon>Enterococcaceae</taxon>
        <taxon>Enterococcus</taxon>
    </lineage>
</organism>
<comment type="function">
    <text evidence="1">Required for the transposition of the insertion element.</text>
</comment>
<dbReference type="InterPro" id="IPR012337">
    <property type="entry name" value="RNaseH-like_sf"/>
</dbReference>
<reference evidence="4 6" key="1">
    <citation type="submission" date="2013-02" db="EMBL/GenBank/DDBJ databases">
        <title>The Genome Sequence of Enterococcus haemoperoxidus BAA-382.</title>
        <authorList>
            <consortium name="The Broad Institute Genome Sequencing Platform"/>
            <consortium name="The Broad Institute Genome Sequencing Center for Infectious Disease"/>
            <person name="Earl A.M."/>
            <person name="Gilmore M.S."/>
            <person name="Lebreton F."/>
            <person name="Walker B."/>
            <person name="Young S.K."/>
            <person name="Zeng Q."/>
            <person name="Gargeya S."/>
            <person name="Fitzgerald M."/>
            <person name="Haas B."/>
            <person name="Abouelleil A."/>
            <person name="Alvarado L."/>
            <person name="Arachchi H.M."/>
            <person name="Berlin A.M."/>
            <person name="Chapman S.B."/>
            <person name="Dewar J."/>
            <person name="Goldberg J."/>
            <person name="Griggs A."/>
            <person name="Gujja S."/>
            <person name="Hansen M."/>
            <person name="Howarth C."/>
            <person name="Imamovic A."/>
            <person name="Larimer J."/>
            <person name="McCowan C."/>
            <person name="Murphy C."/>
            <person name="Neiman D."/>
            <person name="Pearson M."/>
            <person name="Priest M."/>
            <person name="Roberts A."/>
            <person name="Saif S."/>
            <person name="Shea T."/>
            <person name="Sisk P."/>
            <person name="Sykes S."/>
            <person name="Wortman J."/>
            <person name="Nusbaum C."/>
            <person name="Birren B."/>
        </authorList>
    </citation>
    <scope>NUCLEOTIDE SEQUENCE [LARGE SCALE GENOMIC DNA]</scope>
    <source>
        <strain evidence="4 6">ATCC BAA-382</strain>
    </source>
</reference>
<dbReference type="InterPro" id="IPR036397">
    <property type="entry name" value="RNaseH_sf"/>
</dbReference>
<dbReference type="GO" id="GO:0003677">
    <property type="term" value="F:DNA binding"/>
    <property type="evidence" value="ECO:0007669"/>
    <property type="project" value="InterPro"/>
</dbReference>
<reference evidence="5 7" key="2">
    <citation type="submission" date="2013-03" db="EMBL/GenBank/DDBJ databases">
        <title>The Genome Sequence of Enterococcus haemoperoxidus BAA-382 (PacBio/Illumina hybrid assembly).</title>
        <authorList>
            <consortium name="The Broad Institute Genomics Platform"/>
            <consortium name="The Broad Institute Genome Sequencing Center for Infectious Disease"/>
            <person name="Earl A."/>
            <person name="Russ C."/>
            <person name="Gilmore M."/>
            <person name="Surin D."/>
            <person name="Walker B."/>
            <person name="Young S."/>
            <person name="Zeng Q."/>
            <person name="Gargeya S."/>
            <person name="Fitzgerald M."/>
            <person name="Haas B."/>
            <person name="Abouelleil A."/>
            <person name="Allen A.W."/>
            <person name="Alvarado L."/>
            <person name="Arachchi H.M."/>
            <person name="Berlin A.M."/>
            <person name="Chapman S.B."/>
            <person name="Gainer-Dewar J."/>
            <person name="Goldberg J."/>
            <person name="Griggs A."/>
            <person name="Gujja S."/>
            <person name="Hansen M."/>
            <person name="Howarth C."/>
            <person name="Imamovic A."/>
            <person name="Ireland A."/>
            <person name="Larimer J."/>
            <person name="McCowan C."/>
            <person name="Murphy C."/>
            <person name="Pearson M."/>
            <person name="Poon T.W."/>
            <person name="Priest M."/>
            <person name="Roberts A."/>
            <person name="Saif S."/>
            <person name="Shea T."/>
            <person name="Sisk P."/>
            <person name="Sykes S."/>
            <person name="Wortman J."/>
            <person name="Nusbaum C."/>
            <person name="Birren B."/>
        </authorList>
    </citation>
    <scope>NUCLEOTIDE SEQUENCE [LARGE SCALE GENOMIC DNA]</scope>
    <source>
        <strain evidence="5 7">ATCC BAA-382</strain>
    </source>
</reference>
<dbReference type="PATRIC" id="fig|1158608.3.peg.2434"/>
<evidence type="ECO:0000313" key="5">
    <source>
        <dbReference type="EMBL" id="EOT63379.1"/>
    </source>
</evidence>
<dbReference type="InterPro" id="IPR051917">
    <property type="entry name" value="Transposase-Integrase"/>
</dbReference>
<gene>
    <name evidence="5" type="ORF">I583_00179</name>
    <name evidence="4" type="ORF">UAW_02494</name>
</gene>
<feature type="domain" description="Integrase catalytic" evidence="3">
    <location>
        <begin position="1"/>
        <end position="103"/>
    </location>
</feature>
<dbReference type="PANTHER" id="PTHR10948:SF23">
    <property type="entry name" value="TRANSPOSASE INSI FOR INSERTION SEQUENCE ELEMENT IS30A-RELATED"/>
    <property type="match status" value="1"/>
</dbReference>
<dbReference type="PROSITE" id="PS50994">
    <property type="entry name" value="INTEGRASE"/>
    <property type="match status" value="1"/>
</dbReference>
<sequence length="103" mass="11494">MCQLLKDYPSAVKSITCDRGSEFINQGYVGLIESKGNKIYLANAYSPQERGCNENHNGLLREYYPKGTDLTPVDQQELNQAVESTKKNIELEVGSIGIPQRIT</sequence>
<dbReference type="Gene3D" id="3.30.420.10">
    <property type="entry name" value="Ribonuclease H-like superfamily/Ribonuclease H"/>
    <property type="match status" value="1"/>
</dbReference>
<dbReference type="GO" id="GO:0015074">
    <property type="term" value="P:DNA integration"/>
    <property type="evidence" value="ECO:0007669"/>
    <property type="project" value="InterPro"/>
</dbReference>
<evidence type="ECO:0000256" key="1">
    <source>
        <dbReference type="ARBA" id="ARBA00002190"/>
    </source>
</evidence>
<dbReference type="GO" id="GO:0005829">
    <property type="term" value="C:cytosol"/>
    <property type="evidence" value="ECO:0007669"/>
    <property type="project" value="TreeGrafter"/>
</dbReference>
<dbReference type="EMBL" id="AJAR01000024">
    <property type="protein sequence ID" value="EOH93544.1"/>
    <property type="molecule type" value="Genomic_DNA"/>
</dbReference>
<protein>
    <recommendedName>
        <fullName evidence="3">Integrase catalytic domain-containing protein</fullName>
    </recommendedName>
</protein>
<name>R2SZV5_9ENTE</name>
<dbReference type="PANTHER" id="PTHR10948">
    <property type="entry name" value="TRANSPOSASE"/>
    <property type="match status" value="1"/>
</dbReference>
<dbReference type="OrthoDB" id="9776104at2"/>